<reference evidence="3" key="1">
    <citation type="journal article" date="2019" name="Int. J. Syst. Evol. Microbiol.">
        <title>The Global Catalogue of Microorganisms (GCM) 10K type strain sequencing project: providing services to taxonomists for standard genome sequencing and annotation.</title>
        <authorList>
            <consortium name="The Broad Institute Genomics Platform"/>
            <consortium name="The Broad Institute Genome Sequencing Center for Infectious Disease"/>
            <person name="Wu L."/>
            <person name="Ma J."/>
        </authorList>
    </citation>
    <scope>NUCLEOTIDE SEQUENCE [LARGE SCALE GENOMIC DNA]</scope>
    <source>
        <strain evidence="3">CGMCC 4.1467</strain>
    </source>
</reference>
<name>A0ABW2L820_9BACT</name>
<protein>
    <submittedName>
        <fullName evidence="2">Uncharacterized protein</fullName>
    </submittedName>
</protein>
<keyword evidence="3" id="KW-1185">Reference proteome</keyword>
<dbReference type="Proteomes" id="UP001596472">
    <property type="component" value="Unassembled WGS sequence"/>
</dbReference>
<feature type="transmembrane region" description="Helical" evidence="1">
    <location>
        <begin position="261"/>
        <end position="278"/>
    </location>
</feature>
<evidence type="ECO:0000313" key="2">
    <source>
        <dbReference type="EMBL" id="MFC7338512.1"/>
    </source>
</evidence>
<dbReference type="RefSeq" id="WP_379713916.1">
    <property type="nucleotide sequence ID" value="NZ_JBHTBS010000008.1"/>
</dbReference>
<evidence type="ECO:0000256" key="1">
    <source>
        <dbReference type="SAM" id="Phobius"/>
    </source>
</evidence>
<evidence type="ECO:0000313" key="3">
    <source>
        <dbReference type="Proteomes" id="UP001596472"/>
    </source>
</evidence>
<proteinExistence type="predicted"/>
<sequence length="283" mass="31783">MRPSTFSLLSVVWINLLIPAFGDGPHDEMPITRMDVASEDNSGERVEMLARRLLSRARRQLLDSEYYEIREEILAIPGYAEYFGSALRRKQIEVKAIPLGTGERIRYDIIRAECFKVLGLLQTPESLKVLGGFLDDDLDAPGKEWSELLPYRDTPQANSVGAAAAICWMGLQNPPADGRKIASGEEGELLKTRRWWKRVERGDLTFSFEGQVETYRFSSDGSWETILSPNVAGEAHTNPKSAGIAQNDLVDAPNKSRNIKFLWIVGLLSIIGGIGWMLRRKFL</sequence>
<gene>
    <name evidence="2" type="ORF">ACFQY0_15055</name>
</gene>
<accession>A0ABW2L820</accession>
<keyword evidence="1" id="KW-1133">Transmembrane helix</keyword>
<comment type="caution">
    <text evidence="2">The sequence shown here is derived from an EMBL/GenBank/DDBJ whole genome shotgun (WGS) entry which is preliminary data.</text>
</comment>
<keyword evidence="1" id="KW-0472">Membrane</keyword>
<keyword evidence="1" id="KW-0812">Transmembrane</keyword>
<organism evidence="2 3">
    <name type="scientific">Haloferula chungangensis</name>
    <dbReference type="NCBI Taxonomy" id="1048331"/>
    <lineage>
        <taxon>Bacteria</taxon>
        <taxon>Pseudomonadati</taxon>
        <taxon>Verrucomicrobiota</taxon>
        <taxon>Verrucomicrobiia</taxon>
        <taxon>Verrucomicrobiales</taxon>
        <taxon>Verrucomicrobiaceae</taxon>
        <taxon>Haloferula</taxon>
    </lineage>
</organism>
<dbReference type="EMBL" id="JBHTBS010000008">
    <property type="protein sequence ID" value="MFC7338512.1"/>
    <property type="molecule type" value="Genomic_DNA"/>
</dbReference>